<gene>
    <name evidence="3" type="ORF">RUM43_013293</name>
</gene>
<protein>
    <recommendedName>
        <fullName evidence="5">PHD finger protein 21A</fullName>
    </recommendedName>
</protein>
<reference evidence="3 4" key="1">
    <citation type="submission" date="2023-10" db="EMBL/GenBank/DDBJ databases">
        <title>Genomes of two closely related lineages of the louse Polyplax serrata with different host specificities.</title>
        <authorList>
            <person name="Martinu J."/>
            <person name="Tarabai H."/>
            <person name="Stefka J."/>
            <person name="Hypsa V."/>
        </authorList>
    </citation>
    <scope>NUCLEOTIDE SEQUENCE [LARGE SCALE GENOMIC DNA]</scope>
    <source>
        <strain evidence="3">HR10_N</strain>
    </source>
</reference>
<evidence type="ECO:0000256" key="1">
    <source>
        <dbReference type="SAM" id="Coils"/>
    </source>
</evidence>
<dbReference type="AlphaFoldDB" id="A0AAN8PHA4"/>
<evidence type="ECO:0008006" key="5">
    <source>
        <dbReference type="Google" id="ProtNLM"/>
    </source>
</evidence>
<feature type="compositionally biased region" description="Polar residues" evidence="2">
    <location>
        <begin position="559"/>
        <end position="600"/>
    </location>
</feature>
<sequence>MEISVGLKNDIKTIQGEITKAIHDHQNLALKLKDCPCLESQIKEDLVGIQKHIVELNEKQKGLLQLLRKEIEENITTSQFVPVVNFNLYKIKPGQLESKKRRRKDLSLAPKVVSCRPTHSSPSLSPSPTPSSSSSLSDESIDYVSPFMLPVPVPKPRPLLLPDVKENYLGGVSRRDLRPPKLKRNQKQLLDEEAYKELPVYYDPLPSPPPTDEKDLKTRFMTALSLIPKEMLNEILNRKVERKRRSTATNNPNFVYNNDWEIPVWKRSRTYLSPHKLGKLDVPGKKIKSEDGSDGVLPARHTRKYRDESGRLYHVDGLSGEKFEVKSRNSTPDSTGSNLLCYICHTSGPMNTCKDCNICFHSSCVSPGSLMCCTYCKRKRLSPDDGSSEDSGKEEFASKCPNVAESYSKLKEYIENHTDSDTAALYAERENFKMELMAKNQELYGQKRELEEKAAELSEALLLQEDAKNNLLKEEETLLKKIRVIVDFVTVYQKTIEKKTKEMCDKEQAEEGEISKNETVENDPHSNDENHGDGYVKGTVKGDTQGSCESPASWKDGCNNFQSYSPEPTVSQESAGNSPRTIDNFDSSSQMSKESANDVTTMDAYGTPPPKSFKDDRAMAYDSCEGDDQLTSQSIECSAESEGIEYEDEGID</sequence>
<feature type="compositionally biased region" description="Acidic residues" evidence="2">
    <location>
        <begin position="642"/>
        <end position="652"/>
    </location>
</feature>
<feature type="region of interest" description="Disordered" evidence="2">
    <location>
        <begin position="99"/>
        <end position="137"/>
    </location>
</feature>
<feature type="compositionally biased region" description="Low complexity" evidence="2">
    <location>
        <begin position="117"/>
        <end position="137"/>
    </location>
</feature>
<keyword evidence="1" id="KW-0175">Coiled coil</keyword>
<evidence type="ECO:0000313" key="4">
    <source>
        <dbReference type="Proteomes" id="UP001372834"/>
    </source>
</evidence>
<dbReference type="InterPro" id="IPR011011">
    <property type="entry name" value="Znf_FYVE_PHD"/>
</dbReference>
<organism evidence="3 4">
    <name type="scientific">Polyplax serrata</name>
    <name type="common">Common mouse louse</name>
    <dbReference type="NCBI Taxonomy" id="468196"/>
    <lineage>
        <taxon>Eukaryota</taxon>
        <taxon>Metazoa</taxon>
        <taxon>Ecdysozoa</taxon>
        <taxon>Arthropoda</taxon>
        <taxon>Hexapoda</taxon>
        <taxon>Insecta</taxon>
        <taxon>Pterygota</taxon>
        <taxon>Neoptera</taxon>
        <taxon>Paraneoptera</taxon>
        <taxon>Psocodea</taxon>
        <taxon>Troctomorpha</taxon>
        <taxon>Phthiraptera</taxon>
        <taxon>Anoplura</taxon>
        <taxon>Polyplacidae</taxon>
        <taxon>Polyplax</taxon>
    </lineage>
</organism>
<dbReference type="EMBL" id="JAWJWE010000007">
    <property type="protein sequence ID" value="KAK6632525.1"/>
    <property type="molecule type" value="Genomic_DNA"/>
</dbReference>
<dbReference type="Proteomes" id="UP001372834">
    <property type="component" value="Unassembled WGS sequence"/>
</dbReference>
<evidence type="ECO:0000313" key="3">
    <source>
        <dbReference type="EMBL" id="KAK6632525.1"/>
    </source>
</evidence>
<evidence type="ECO:0000256" key="2">
    <source>
        <dbReference type="SAM" id="MobiDB-lite"/>
    </source>
</evidence>
<proteinExistence type="predicted"/>
<name>A0AAN8PHA4_POLSC</name>
<comment type="caution">
    <text evidence="3">The sequence shown here is derived from an EMBL/GenBank/DDBJ whole genome shotgun (WGS) entry which is preliminary data.</text>
</comment>
<dbReference type="SUPFAM" id="SSF57903">
    <property type="entry name" value="FYVE/PHD zinc finger"/>
    <property type="match status" value="1"/>
</dbReference>
<feature type="compositionally biased region" description="Basic and acidic residues" evidence="2">
    <location>
        <begin position="501"/>
        <end position="534"/>
    </location>
</feature>
<accession>A0AAN8PHA4</accession>
<feature type="coiled-coil region" evidence="1">
    <location>
        <begin position="433"/>
        <end position="474"/>
    </location>
</feature>
<feature type="region of interest" description="Disordered" evidence="2">
    <location>
        <begin position="501"/>
        <end position="652"/>
    </location>
</feature>